<dbReference type="SUPFAM" id="SSF56784">
    <property type="entry name" value="HAD-like"/>
    <property type="match status" value="1"/>
</dbReference>
<dbReference type="Pfam" id="PF13242">
    <property type="entry name" value="Hydrolase_like"/>
    <property type="match status" value="1"/>
</dbReference>
<comment type="cofactor">
    <cofactor evidence="7">
        <name>Mg(2+)</name>
        <dbReference type="ChEBI" id="CHEBI:18420"/>
    </cofactor>
    <text evidence="7">Divalent metal ions. Mg(2+) is the most effective.</text>
</comment>
<dbReference type="EC" id="3.1.3.41" evidence="3"/>
<dbReference type="Proteomes" id="UP001149163">
    <property type="component" value="Unassembled WGS sequence"/>
</dbReference>
<reference evidence="8" key="2">
    <citation type="journal article" date="2023" name="IMA Fungus">
        <title>Comparative genomic study of the Penicillium genus elucidates a diverse pangenome and 15 lateral gene transfer events.</title>
        <authorList>
            <person name="Petersen C."/>
            <person name="Sorensen T."/>
            <person name="Nielsen M.R."/>
            <person name="Sondergaard T.E."/>
            <person name="Sorensen J.L."/>
            <person name="Fitzpatrick D.A."/>
            <person name="Frisvad J.C."/>
            <person name="Nielsen K.L."/>
        </authorList>
    </citation>
    <scope>NUCLEOTIDE SEQUENCE</scope>
    <source>
        <strain evidence="8">IBT 26290</strain>
    </source>
</reference>
<feature type="binding site" evidence="7">
    <location>
        <position position="280"/>
    </location>
    <ligand>
        <name>Mg(2+)</name>
        <dbReference type="ChEBI" id="CHEBI:18420"/>
    </ligand>
</feature>
<comment type="catalytic activity">
    <reaction evidence="2">
        <text>4-nitrophenyl phosphate + H2O = 4-nitrophenol + phosphate + H(+)</text>
        <dbReference type="Rhea" id="RHEA:21664"/>
        <dbReference type="ChEBI" id="CHEBI:15377"/>
        <dbReference type="ChEBI" id="CHEBI:15378"/>
        <dbReference type="ChEBI" id="CHEBI:43474"/>
        <dbReference type="ChEBI" id="CHEBI:57917"/>
        <dbReference type="ChEBI" id="CHEBI:61146"/>
        <dbReference type="EC" id="3.1.3.41"/>
    </reaction>
</comment>
<feature type="binding site" evidence="7">
    <location>
        <position position="35"/>
    </location>
    <ligand>
        <name>Mg(2+)</name>
        <dbReference type="ChEBI" id="CHEBI:18420"/>
    </ligand>
</feature>
<evidence type="ECO:0000256" key="2">
    <source>
        <dbReference type="ARBA" id="ARBA00050247"/>
    </source>
</evidence>
<dbReference type="InterPro" id="IPR023214">
    <property type="entry name" value="HAD_sf"/>
</dbReference>
<keyword evidence="7" id="KW-0460">Magnesium</keyword>
<dbReference type="GO" id="GO:0005737">
    <property type="term" value="C:cytoplasm"/>
    <property type="evidence" value="ECO:0007669"/>
    <property type="project" value="TreeGrafter"/>
</dbReference>
<dbReference type="GO" id="GO:0046872">
    <property type="term" value="F:metal ion binding"/>
    <property type="evidence" value="ECO:0007669"/>
    <property type="project" value="UniProtKB-KW"/>
</dbReference>
<evidence type="ECO:0000313" key="8">
    <source>
        <dbReference type="EMBL" id="KAJ5167645.1"/>
    </source>
</evidence>
<comment type="caution">
    <text evidence="8">The sequence shown here is derived from an EMBL/GenBank/DDBJ whole genome shotgun (WGS) entry which is preliminary data.</text>
</comment>
<evidence type="ECO:0000256" key="1">
    <source>
        <dbReference type="ARBA" id="ARBA00022801"/>
    </source>
</evidence>
<dbReference type="PIRSF" id="PIRSF000915">
    <property type="entry name" value="PGP-type_phosphatase"/>
    <property type="match status" value="1"/>
</dbReference>
<dbReference type="NCBIfam" id="TIGR01452">
    <property type="entry name" value="PGP_euk"/>
    <property type="match status" value="1"/>
</dbReference>
<accession>A0A9W9I6U2</accession>
<dbReference type="Gene3D" id="3.40.50.1000">
    <property type="entry name" value="HAD superfamily/HAD-like"/>
    <property type="match status" value="2"/>
</dbReference>
<dbReference type="GeneID" id="81424540"/>
<dbReference type="Pfam" id="PF13344">
    <property type="entry name" value="Hydrolase_6"/>
    <property type="match status" value="1"/>
</dbReference>
<gene>
    <name evidence="8" type="ORF">N7482_003239</name>
</gene>
<keyword evidence="7" id="KW-0479">Metal-binding</keyword>
<dbReference type="InterPro" id="IPR036412">
    <property type="entry name" value="HAD-like_sf"/>
</dbReference>
<evidence type="ECO:0000256" key="6">
    <source>
        <dbReference type="PIRSR" id="PIRSR000915-2"/>
    </source>
</evidence>
<feature type="binding site" evidence="6">
    <location>
        <position position="255"/>
    </location>
    <ligand>
        <name>substrate</name>
    </ligand>
</feature>
<reference evidence="8" key="1">
    <citation type="submission" date="2022-11" db="EMBL/GenBank/DDBJ databases">
        <authorList>
            <person name="Petersen C."/>
        </authorList>
    </citation>
    <scope>NUCLEOTIDE SEQUENCE</scope>
    <source>
        <strain evidence="8">IBT 26290</strain>
    </source>
</reference>
<feature type="binding site" evidence="7">
    <location>
        <position position="37"/>
    </location>
    <ligand>
        <name>Mg(2+)</name>
        <dbReference type="ChEBI" id="CHEBI:18420"/>
    </ligand>
</feature>
<proteinExistence type="predicted"/>
<name>A0A9W9I6U2_9EURO</name>
<dbReference type="PANTHER" id="PTHR19288:SF46">
    <property type="entry name" value="HALOACID DEHALOGENASE-LIKE HYDROLASE DOMAIN-CONTAINING PROTEIN 2"/>
    <property type="match status" value="1"/>
</dbReference>
<protein>
    <recommendedName>
        <fullName evidence="4">4-nitrophenylphosphatase</fullName>
        <ecNumber evidence="3">3.1.3.41</ecNumber>
    </recommendedName>
</protein>
<dbReference type="FunFam" id="3.40.50.1000:FF:000039">
    <property type="entry name" value="Phosphoglycolate phosphatase"/>
    <property type="match status" value="1"/>
</dbReference>
<keyword evidence="9" id="KW-1185">Reference proteome</keyword>
<feature type="active site" description="Nucleophile" evidence="5">
    <location>
        <position position="35"/>
    </location>
</feature>
<dbReference type="InterPro" id="IPR006349">
    <property type="entry name" value="PGP_euk"/>
</dbReference>
<sequence>MAQSHPASTNTPSYLTGDPAGLREFLDKFDVFLFDCDGVLWSGDHCFPGTVETLELLRKNGKQVVFVTNNSTKSRADYRKKLDGLGIPSTVVSSDGHHARETEWLTPYQEEIFSSSYSSSIYISRILQLPENKRKVYVIGESGIEQELRSENVPFVGGTDPAYRRDVQPEDYKRIAAGDTSLLDPEVGVVLVGLDFHLNYLKLALAYHYVKRGAIFLATNIDSTLPNSGALFPGAGSMSAPLIMMLGQDPVALGKPSQAMMDAIEGKFKFDRTRACMVGDRANTDIRFGLEGNLGGTLGVLTGVSSKEDFVSGPVRPLAYLDKLSDLLASEQ</sequence>
<evidence type="ECO:0000256" key="4">
    <source>
        <dbReference type="ARBA" id="ARBA00069197"/>
    </source>
</evidence>
<dbReference type="EMBL" id="JAPQKN010000002">
    <property type="protein sequence ID" value="KAJ5167645.1"/>
    <property type="molecule type" value="Genomic_DNA"/>
</dbReference>
<evidence type="ECO:0000256" key="5">
    <source>
        <dbReference type="PIRSR" id="PIRSR000915-1"/>
    </source>
</evidence>
<keyword evidence="1" id="KW-0378">Hydrolase</keyword>
<dbReference type="InterPro" id="IPR006357">
    <property type="entry name" value="HAD-SF_hydro_IIA"/>
</dbReference>
<dbReference type="AlphaFoldDB" id="A0A9W9I6U2"/>
<evidence type="ECO:0000256" key="3">
    <source>
        <dbReference type="ARBA" id="ARBA00066659"/>
    </source>
</evidence>
<organism evidence="8 9">
    <name type="scientific">Penicillium canariense</name>
    <dbReference type="NCBI Taxonomy" id="189055"/>
    <lineage>
        <taxon>Eukaryota</taxon>
        <taxon>Fungi</taxon>
        <taxon>Dikarya</taxon>
        <taxon>Ascomycota</taxon>
        <taxon>Pezizomycotina</taxon>
        <taxon>Eurotiomycetes</taxon>
        <taxon>Eurotiomycetidae</taxon>
        <taxon>Eurotiales</taxon>
        <taxon>Aspergillaceae</taxon>
        <taxon>Penicillium</taxon>
    </lineage>
</organism>
<feature type="active site" description="Proton donor" evidence="5">
    <location>
        <position position="37"/>
    </location>
</feature>
<evidence type="ECO:0000256" key="7">
    <source>
        <dbReference type="PIRSR" id="PIRSR000915-3"/>
    </source>
</evidence>
<evidence type="ECO:0000313" key="9">
    <source>
        <dbReference type="Proteomes" id="UP001149163"/>
    </source>
</evidence>
<dbReference type="RefSeq" id="XP_056544106.1">
    <property type="nucleotide sequence ID" value="XM_056685364.1"/>
</dbReference>
<dbReference type="GO" id="GO:0008967">
    <property type="term" value="F:phosphoglycolate phosphatase activity"/>
    <property type="evidence" value="ECO:0007669"/>
    <property type="project" value="TreeGrafter"/>
</dbReference>
<dbReference type="OrthoDB" id="413953at2759"/>
<dbReference type="PANTHER" id="PTHR19288">
    <property type="entry name" value="4-NITROPHENYLPHOSPHATASE-RELATED"/>
    <property type="match status" value="1"/>
</dbReference>
<dbReference type="GO" id="GO:0004035">
    <property type="term" value="F:alkaline phosphatase activity"/>
    <property type="evidence" value="ECO:0007669"/>
    <property type="project" value="TreeGrafter"/>
</dbReference>